<dbReference type="GO" id="GO:0003824">
    <property type="term" value="F:catalytic activity"/>
    <property type="evidence" value="ECO:0007669"/>
    <property type="project" value="InterPro"/>
</dbReference>
<accession>J4WWC6</accession>
<dbReference type="HOGENOM" id="CLU_033975_5_0_6"/>
<dbReference type="InterPro" id="IPR044855">
    <property type="entry name" value="CoA-Trfase_III_dom3_sf"/>
</dbReference>
<organism evidence="2 3">
    <name type="scientific">SAR86 cluster bacterium SAR86B</name>
    <dbReference type="NCBI Taxonomy" id="1123867"/>
    <lineage>
        <taxon>Bacteria</taxon>
        <taxon>Pseudomonadati</taxon>
        <taxon>Pseudomonadota</taxon>
        <taxon>Gammaproteobacteria</taxon>
        <taxon>SAR86 cluster</taxon>
    </lineage>
</organism>
<dbReference type="Pfam" id="PF02515">
    <property type="entry name" value="CoA_transf_3"/>
    <property type="match status" value="1"/>
</dbReference>
<protein>
    <submittedName>
        <fullName evidence="2">Alpha-methylacyl-CoA racemase</fullName>
    </submittedName>
</protein>
<sequence>MGPLKDVKIIEFAGIGPGPFCGMLLADLGAEVIRIERKDNEGKGDINDIHNRSKKSITADLKNKETIGEVLKLISQVDGIIEGFRPGVMEKLGLSPDTCLSKNSKLVYGRMTGWGQDGPMAYTAGHDINYISMVGALHAIGKKDQNPSVPLNLVGDYGGGGMHLAVGMLAGLFHAIKTGEGQIVDSAMIDGSASLMGFFYYLHNVGFWKDERESNLLDGFAHFYDTYETLDKKYIAIGSIEPQFYKILIDNLGLNFEDFKNQMDKSLWPELKKRIAKAVSSKTRSEWTKIFSGTDACVTPVLSIDESFNDSHHLDRKTFTKVGDYNQPSPSPRFSSSSLDLPNLAHPAGADNDEIFAKFNLDPSKFK</sequence>
<evidence type="ECO:0000313" key="3">
    <source>
        <dbReference type="Proteomes" id="UP000010116"/>
    </source>
</evidence>
<dbReference type="PANTHER" id="PTHR48228:SF5">
    <property type="entry name" value="ALPHA-METHYLACYL-COA RACEMASE"/>
    <property type="match status" value="1"/>
</dbReference>
<reference evidence="2 3" key="1">
    <citation type="journal article" date="2012" name="ISME J.">
        <title>Genomic insights to SAR86, an abundant and uncultivated marine bacterial lineage.</title>
        <authorList>
            <person name="Dupont C.L."/>
            <person name="Rusch D.B."/>
            <person name="Yooseph S."/>
            <person name="Lombardo M.J."/>
            <person name="Richter R.A."/>
            <person name="Valas R."/>
            <person name="Novotny M."/>
            <person name="Yee-Greenbaum J."/>
            <person name="Selengut J.D."/>
            <person name="Haft D.H."/>
            <person name="Halpern A.L."/>
            <person name="Lasken R.S."/>
            <person name="Nealson K."/>
            <person name="Friedman R."/>
            <person name="Venter J.C."/>
        </authorList>
    </citation>
    <scope>NUCLEOTIDE SEQUENCE [LARGE SCALE GENOMIC DNA]</scope>
</reference>
<dbReference type="EMBL" id="JH611190">
    <property type="protein sequence ID" value="EJP72535.1"/>
    <property type="molecule type" value="Genomic_DNA"/>
</dbReference>
<dbReference type="Proteomes" id="UP000010116">
    <property type="component" value="Unassembled WGS sequence"/>
</dbReference>
<dbReference type="SUPFAM" id="SSF89796">
    <property type="entry name" value="CoA-transferase family III (CaiB/BaiF)"/>
    <property type="match status" value="1"/>
</dbReference>
<gene>
    <name evidence="2" type="ORF">NT02SARS_0990</name>
</gene>
<proteinExistence type="predicted"/>
<dbReference type="AlphaFoldDB" id="J4WWC6"/>
<dbReference type="InterPro" id="IPR003673">
    <property type="entry name" value="CoA-Trfase_fam_III"/>
</dbReference>
<dbReference type="Gene3D" id="3.40.50.10540">
    <property type="entry name" value="Crotonobetainyl-coa:carnitine coa-transferase, domain 1"/>
    <property type="match status" value="1"/>
</dbReference>
<name>J4WWC6_9GAMM</name>
<feature type="region of interest" description="Disordered" evidence="1">
    <location>
        <begin position="321"/>
        <end position="349"/>
    </location>
</feature>
<dbReference type="Gene3D" id="3.30.1540.10">
    <property type="entry name" value="formyl-coa transferase, domain 3"/>
    <property type="match status" value="1"/>
</dbReference>
<dbReference type="InterPro" id="IPR023606">
    <property type="entry name" value="CoA-Trfase_III_dom_1_sf"/>
</dbReference>
<dbReference type="InterPro" id="IPR050509">
    <property type="entry name" value="CoA-transferase_III"/>
</dbReference>
<evidence type="ECO:0000313" key="2">
    <source>
        <dbReference type="EMBL" id="EJP72535.1"/>
    </source>
</evidence>
<evidence type="ECO:0000256" key="1">
    <source>
        <dbReference type="SAM" id="MobiDB-lite"/>
    </source>
</evidence>
<dbReference type="PANTHER" id="PTHR48228">
    <property type="entry name" value="SUCCINYL-COA--D-CITRAMALATE COA-TRANSFERASE"/>
    <property type="match status" value="1"/>
</dbReference>